<dbReference type="GO" id="GO:0016471">
    <property type="term" value="C:vacuolar proton-transporting V-type ATPase complex"/>
    <property type="evidence" value="ECO:0007669"/>
    <property type="project" value="TreeGrafter"/>
</dbReference>
<proteinExistence type="inferred from homology"/>
<reference evidence="9" key="1">
    <citation type="submission" date="2020-08" db="EMBL/GenBank/DDBJ databases">
        <title>Plant Genome Project.</title>
        <authorList>
            <person name="Zhang R.-G."/>
        </authorList>
    </citation>
    <scope>NUCLEOTIDE SEQUENCE</scope>
    <source>
        <strain evidence="9">WSP0</strain>
        <tissue evidence="9">Leaf</tissue>
    </source>
</reference>
<dbReference type="PANTHER" id="PTHR11629:SF72">
    <property type="entry name" value="V-TYPE PROTON ATPASE SUBUNIT A1"/>
    <property type="match status" value="1"/>
</dbReference>
<feature type="transmembrane region" description="Helical" evidence="8">
    <location>
        <begin position="145"/>
        <end position="164"/>
    </location>
</feature>
<keyword evidence="5 8" id="KW-1133">Transmembrane helix</keyword>
<dbReference type="GO" id="GO:0046961">
    <property type="term" value="F:proton-transporting ATPase activity, rotational mechanism"/>
    <property type="evidence" value="ECO:0007669"/>
    <property type="project" value="InterPro"/>
</dbReference>
<evidence type="ECO:0000313" key="10">
    <source>
        <dbReference type="Proteomes" id="UP000823749"/>
    </source>
</evidence>
<feature type="transmembrane region" description="Helical" evidence="8">
    <location>
        <begin position="107"/>
        <end position="125"/>
    </location>
</feature>
<gene>
    <name evidence="9" type="ORF">RHGRI_021702</name>
</gene>
<dbReference type="GO" id="GO:0033179">
    <property type="term" value="C:proton-transporting V-type ATPase, V0 domain"/>
    <property type="evidence" value="ECO:0007669"/>
    <property type="project" value="InterPro"/>
</dbReference>
<keyword evidence="7 8" id="KW-0472">Membrane</keyword>
<evidence type="ECO:0000256" key="2">
    <source>
        <dbReference type="ARBA" id="ARBA00009904"/>
    </source>
</evidence>
<evidence type="ECO:0000256" key="8">
    <source>
        <dbReference type="RuleBase" id="RU361189"/>
    </source>
</evidence>
<evidence type="ECO:0000256" key="5">
    <source>
        <dbReference type="ARBA" id="ARBA00022989"/>
    </source>
</evidence>
<keyword evidence="8" id="KW-0375">Hydrogen ion transport</keyword>
<feature type="transmembrane region" description="Helical" evidence="8">
    <location>
        <begin position="170"/>
        <end position="190"/>
    </location>
</feature>
<dbReference type="AlphaFoldDB" id="A0AAV6JPI1"/>
<dbReference type="GO" id="GO:0051117">
    <property type="term" value="F:ATPase binding"/>
    <property type="evidence" value="ECO:0007669"/>
    <property type="project" value="TreeGrafter"/>
</dbReference>
<dbReference type="GO" id="GO:0007035">
    <property type="term" value="P:vacuolar acidification"/>
    <property type="evidence" value="ECO:0007669"/>
    <property type="project" value="TreeGrafter"/>
</dbReference>
<dbReference type="Proteomes" id="UP000823749">
    <property type="component" value="Chromosome 7"/>
</dbReference>
<keyword evidence="3 8" id="KW-0813">Transport</keyword>
<dbReference type="PANTHER" id="PTHR11629">
    <property type="entry name" value="VACUOLAR PROTON ATPASES"/>
    <property type="match status" value="1"/>
</dbReference>
<evidence type="ECO:0000256" key="3">
    <source>
        <dbReference type="ARBA" id="ARBA00022448"/>
    </source>
</evidence>
<name>A0AAV6JPI1_9ERIC</name>
<comment type="function">
    <text evidence="8">Essential component of the vacuolar proton pump (V-ATPase), a multimeric enzyme that catalyzes the translocation of protons across the membranes. Required for assembly and activity of the V-ATPase.</text>
</comment>
<evidence type="ECO:0000256" key="7">
    <source>
        <dbReference type="ARBA" id="ARBA00023136"/>
    </source>
</evidence>
<feature type="transmembrane region" description="Helical" evidence="8">
    <location>
        <begin position="37"/>
        <end position="70"/>
    </location>
</feature>
<evidence type="ECO:0000256" key="6">
    <source>
        <dbReference type="ARBA" id="ARBA00023065"/>
    </source>
</evidence>
<keyword evidence="6 8" id="KW-0406">Ion transport</keyword>
<keyword evidence="4 8" id="KW-0812">Transmembrane</keyword>
<protein>
    <recommendedName>
        <fullName evidence="8">V-type proton ATPase subunit a</fullName>
    </recommendedName>
</protein>
<dbReference type="EMBL" id="JACTNZ010000007">
    <property type="protein sequence ID" value="KAG5541960.1"/>
    <property type="molecule type" value="Genomic_DNA"/>
</dbReference>
<evidence type="ECO:0000313" key="9">
    <source>
        <dbReference type="EMBL" id="KAG5541960.1"/>
    </source>
</evidence>
<dbReference type="Pfam" id="PF01496">
    <property type="entry name" value="V_ATPase_I"/>
    <property type="match status" value="1"/>
</dbReference>
<comment type="caution">
    <text evidence="9">The sequence shown here is derived from an EMBL/GenBank/DDBJ whole genome shotgun (WGS) entry which is preliminary data.</text>
</comment>
<keyword evidence="10" id="KW-1185">Reference proteome</keyword>
<evidence type="ECO:0000256" key="1">
    <source>
        <dbReference type="ARBA" id="ARBA00004141"/>
    </source>
</evidence>
<dbReference type="InterPro" id="IPR002490">
    <property type="entry name" value="V-ATPase_116kDa_su"/>
</dbReference>
<organism evidence="9 10">
    <name type="scientific">Rhododendron griersonianum</name>
    <dbReference type="NCBI Taxonomy" id="479676"/>
    <lineage>
        <taxon>Eukaryota</taxon>
        <taxon>Viridiplantae</taxon>
        <taxon>Streptophyta</taxon>
        <taxon>Embryophyta</taxon>
        <taxon>Tracheophyta</taxon>
        <taxon>Spermatophyta</taxon>
        <taxon>Magnoliopsida</taxon>
        <taxon>eudicotyledons</taxon>
        <taxon>Gunneridae</taxon>
        <taxon>Pentapetalae</taxon>
        <taxon>asterids</taxon>
        <taxon>Ericales</taxon>
        <taxon>Ericaceae</taxon>
        <taxon>Ericoideae</taxon>
        <taxon>Rhodoreae</taxon>
        <taxon>Rhododendron</taxon>
    </lineage>
</organism>
<sequence length="256" mass="29641">MDAVESPLTYFRTNRFTNSFQEIVDAYGVARYQEANLAVYTIFTFPFLFAVMFGDWGHGICLLLGALFLISRKSKLGSQDAYPFGVDPSWRGSRSELPFLNSLKMKMSILLGVTQMNLGIILSYFNARFFHNSLDFRYQFLPQMIFLNSLFGYLSMLIVIKWCTGSQADLYHVMIYMFLSLRILVTISCFRARKYFRHDPFSFLRSLFELKLFAFHCCLFPNDSCRSFADNIVAFGDYCSSMDAFSKTIHFEEASL</sequence>
<comment type="similarity">
    <text evidence="2 8">Belongs to the V-ATPase 116 kDa subunit family.</text>
</comment>
<comment type="subcellular location">
    <subcellularLocation>
        <location evidence="1">Membrane</location>
        <topology evidence="1">Multi-pass membrane protein</topology>
    </subcellularLocation>
</comment>
<evidence type="ECO:0000256" key="4">
    <source>
        <dbReference type="ARBA" id="ARBA00022692"/>
    </source>
</evidence>
<accession>A0AAV6JPI1</accession>